<sequence length="174" mass="20123">MLLPPSGLLDRATLFSLLQAITGQRLVPNSPNDYPGDYVTDRILTPTKYRGPPSRDCGIQCDDPPLDRRGSPRRESRRRQSRKATASLPRDSGGQSSDARPPWGHHQSDRPYRKQSEKDPYSNRRLRRRAARSLSRCERDTPSEESDQQPQVHRRRRKTWDKSRQESFSSDISR</sequence>
<evidence type="ECO:0000256" key="1">
    <source>
        <dbReference type="SAM" id="MobiDB-lite"/>
    </source>
</evidence>
<reference evidence="2" key="1">
    <citation type="submission" date="2020-07" db="EMBL/GenBank/DDBJ databases">
        <title>The High-quality genome of the commercially important snow crab, Chionoecetes opilio.</title>
        <authorList>
            <person name="Jeong J.-H."/>
            <person name="Ryu S."/>
        </authorList>
    </citation>
    <scope>NUCLEOTIDE SEQUENCE</scope>
    <source>
        <strain evidence="2">MADBK_172401_WGS</strain>
        <tissue evidence="2">Digestive gland</tissue>
    </source>
</reference>
<protein>
    <submittedName>
        <fullName evidence="2">Uncharacterized protein</fullName>
    </submittedName>
</protein>
<accession>A0A8J4XUG6</accession>
<gene>
    <name evidence="2" type="ORF">GWK47_013335</name>
</gene>
<dbReference type="EMBL" id="JACEEZ010020194">
    <property type="protein sequence ID" value="KAG0714847.1"/>
    <property type="molecule type" value="Genomic_DNA"/>
</dbReference>
<feature type="compositionally biased region" description="Basic and acidic residues" evidence="1">
    <location>
        <begin position="65"/>
        <end position="74"/>
    </location>
</feature>
<keyword evidence="3" id="KW-1185">Reference proteome</keyword>
<name>A0A8J4XUG6_CHIOP</name>
<dbReference type="Proteomes" id="UP000770661">
    <property type="component" value="Unassembled WGS sequence"/>
</dbReference>
<dbReference type="AlphaFoldDB" id="A0A8J4XUG6"/>
<evidence type="ECO:0000313" key="3">
    <source>
        <dbReference type="Proteomes" id="UP000770661"/>
    </source>
</evidence>
<dbReference type="OrthoDB" id="6379055at2759"/>
<feature type="region of interest" description="Disordered" evidence="1">
    <location>
        <begin position="26"/>
        <end position="174"/>
    </location>
</feature>
<proteinExistence type="predicted"/>
<feature type="compositionally biased region" description="Basic and acidic residues" evidence="1">
    <location>
        <begin position="106"/>
        <end position="122"/>
    </location>
</feature>
<comment type="caution">
    <text evidence="2">The sequence shown here is derived from an EMBL/GenBank/DDBJ whole genome shotgun (WGS) entry which is preliminary data.</text>
</comment>
<evidence type="ECO:0000313" key="2">
    <source>
        <dbReference type="EMBL" id="KAG0714847.1"/>
    </source>
</evidence>
<organism evidence="2 3">
    <name type="scientific">Chionoecetes opilio</name>
    <name type="common">Atlantic snow crab</name>
    <name type="synonym">Cancer opilio</name>
    <dbReference type="NCBI Taxonomy" id="41210"/>
    <lineage>
        <taxon>Eukaryota</taxon>
        <taxon>Metazoa</taxon>
        <taxon>Ecdysozoa</taxon>
        <taxon>Arthropoda</taxon>
        <taxon>Crustacea</taxon>
        <taxon>Multicrustacea</taxon>
        <taxon>Malacostraca</taxon>
        <taxon>Eumalacostraca</taxon>
        <taxon>Eucarida</taxon>
        <taxon>Decapoda</taxon>
        <taxon>Pleocyemata</taxon>
        <taxon>Brachyura</taxon>
        <taxon>Eubrachyura</taxon>
        <taxon>Majoidea</taxon>
        <taxon>Majidae</taxon>
        <taxon>Chionoecetes</taxon>
    </lineage>
</organism>